<keyword evidence="1" id="KW-0732">Signal</keyword>
<organism evidence="2 3">
    <name type="scientific">Stieleria varia</name>
    <dbReference type="NCBI Taxonomy" id="2528005"/>
    <lineage>
        <taxon>Bacteria</taxon>
        <taxon>Pseudomonadati</taxon>
        <taxon>Planctomycetota</taxon>
        <taxon>Planctomycetia</taxon>
        <taxon>Pirellulales</taxon>
        <taxon>Pirellulaceae</taxon>
        <taxon>Stieleria</taxon>
    </lineage>
</organism>
<reference evidence="2 3" key="1">
    <citation type="submission" date="2019-02" db="EMBL/GenBank/DDBJ databases">
        <title>Deep-cultivation of Planctomycetes and their phenomic and genomic characterization uncovers novel biology.</title>
        <authorList>
            <person name="Wiegand S."/>
            <person name="Jogler M."/>
            <person name="Boedeker C."/>
            <person name="Pinto D."/>
            <person name="Vollmers J."/>
            <person name="Rivas-Marin E."/>
            <person name="Kohn T."/>
            <person name="Peeters S.H."/>
            <person name="Heuer A."/>
            <person name="Rast P."/>
            <person name="Oberbeckmann S."/>
            <person name="Bunk B."/>
            <person name="Jeske O."/>
            <person name="Meyerdierks A."/>
            <person name="Storesund J.E."/>
            <person name="Kallscheuer N."/>
            <person name="Luecker S."/>
            <person name="Lage O.M."/>
            <person name="Pohl T."/>
            <person name="Merkel B.J."/>
            <person name="Hornburger P."/>
            <person name="Mueller R.-W."/>
            <person name="Bruemmer F."/>
            <person name="Labrenz M."/>
            <person name="Spormann A.M."/>
            <person name="Op Den Camp H."/>
            <person name="Overmann J."/>
            <person name="Amann R."/>
            <person name="Jetten M.S.M."/>
            <person name="Mascher T."/>
            <person name="Medema M.H."/>
            <person name="Devos D.P."/>
            <person name="Kaster A.-K."/>
            <person name="Ovreas L."/>
            <person name="Rohde M."/>
            <person name="Galperin M.Y."/>
            <person name="Jogler C."/>
        </authorList>
    </citation>
    <scope>NUCLEOTIDE SEQUENCE [LARGE SCALE GENOMIC DNA]</scope>
    <source>
        <strain evidence="2 3">Pla52n</strain>
    </source>
</reference>
<feature type="chain" id="PRO_5022959778" description="Glycosyl hydrolases family 2, sugar binding domain" evidence="1">
    <location>
        <begin position="29"/>
        <end position="398"/>
    </location>
</feature>
<name>A0A5C6AGP6_9BACT</name>
<keyword evidence="3" id="KW-1185">Reference proteome</keyword>
<dbReference type="OrthoDB" id="212892at2"/>
<protein>
    <recommendedName>
        <fullName evidence="4">Glycosyl hydrolases family 2, sugar binding domain</fullName>
    </recommendedName>
</protein>
<dbReference type="Proteomes" id="UP000320176">
    <property type="component" value="Unassembled WGS sequence"/>
</dbReference>
<evidence type="ECO:0000256" key="1">
    <source>
        <dbReference type="SAM" id="SignalP"/>
    </source>
</evidence>
<proteinExistence type="predicted"/>
<evidence type="ECO:0000313" key="3">
    <source>
        <dbReference type="Proteomes" id="UP000320176"/>
    </source>
</evidence>
<dbReference type="EMBL" id="SJPN01000006">
    <property type="protein sequence ID" value="TWT98478.1"/>
    <property type="molecule type" value="Genomic_DNA"/>
</dbReference>
<feature type="signal peptide" evidence="1">
    <location>
        <begin position="1"/>
        <end position="28"/>
    </location>
</feature>
<dbReference type="RefSeq" id="WP_146522048.1">
    <property type="nucleotide sequence ID" value="NZ_CP151726.1"/>
</dbReference>
<accession>A0A5C6AGP6</accession>
<sequence length="398" mass="43186" precursor="true">MKRKPLFPVIACLLLLPLGIHTPRAVLADQKSQTDVAAQDQAVVAALEQITQVDDSAAAHTRAVASASVVASLPAERIGLVLDSFAGATKRGKNWLRSIASDVADNGDFPTEMVQQYFDDRGNDPDGRYLAFQLLIANGADQQQLLADAASDPSLPVRYLKIKTLLENARIAVKTDDRESAIATYQSIVNDARRPDQLKTAADALAKLDIEVDVAAALGLVRNWQIIGPFDNTDSKHFDTAYPPEQRYLTDGSPIAMSDAAAQKEKGKDGPVEWKSVTSESEMGMVDLNPSLANAKDAVSYAFVNFKVDPQRAGPAEARLGCITANKVWVNGRLVLANNVYHSGTRIDQYVGLCELQPGDNAILIKVLQNAQTEPWAQDWQFQFRFTDPSGAAIPEAE</sequence>
<evidence type="ECO:0008006" key="4">
    <source>
        <dbReference type="Google" id="ProtNLM"/>
    </source>
</evidence>
<comment type="caution">
    <text evidence="2">The sequence shown here is derived from an EMBL/GenBank/DDBJ whole genome shotgun (WGS) entry which is preliminary data.</text>
</comment>
<gene>
    <name evidence="2" type="ORF">Pla52n_49920</name>
</gene>
<dbReference type="AlphaFoldDB" id="A0A5C6AGP6"/>
<evidence type="ECO:0000313" key="2">
    <source>
        <dbReference type="EMBL" id="TWT98478.1"/>
    </source>
</evidence>